<protein>
    <submittedName>
        <fullName evidence="15">Uncharacterized protein</fullName>
    </submittedName>
</protein>
<evidence type="ECO:0000256" key="6">
    <source>
        <dbReference type="ARBA" id="ARBA00023155"/>
    </source>
</evidence>
<evidence type="ECO:0000256" key="3">
    <source>
        <dbReference type="ARBA" id="ARBA00023015"/>
    </source>
</evidence>
<dbReference type="PROSITE" id="PS50071">
    <property type="entry name" value="HOMEOBOX_2"/>
    <property type="match status" value="1"/>
</dbReference>
<evidence type="ECO:0000313" key="15">
    <source>
        <dbReference type="EMBL" id="KAK9732954.1"/>
    </source>
</evidence>
<dbReference type="FunFam" id="1.10.10.60:FF:000229">
    <property type="entry name" value="Homeobox-leucine zipper protein HDG1"/>
    <property type="match status" value="1"/>
</dbReference>
<keyword evidence="4 11" id="KW-0175">Coiled coil</keyword>
<dbReference type="GO" id="GO:0005634">
    <property type="term" value="C:nucleus"/>
    <property type="evidence" value="ECO:0007669"/>
    <property type="project" value="UniProtKB-SubCell"/>
</dbReference>
<dbReference type="InterPro" id="IPR001356">
    <property type="entry name" value="HD"/>
</dbReference>
<evidence type="ECO:0000256" key="8">
    <source>
        <dbReference type="ARBA" id="ARBA00023242"/>
    </source>
</evidence>
<sequence length="679" mass="76512">MFLFNCRRPMASSNRSTSSCSEGDEGNVSHSVRKPGHRHTSHQIERLEEFFKHCAHPNEKQRRQLGTELGMEPRQIKFWFQNKRTQTKVQNERADNDALRRENDRIRSENAFFVKALKGRMCRRCGGAPITKEETIDELQQENNALVCQYVRRAYVVTKHMGRLVSGPTFNRPGTITTGLASETDSLMGNISPENIGLADQMKANPELEKLLMAEIAPSAMNELIKLLGVDQHLLIKSPVEEEHVLDHDGGFSKHNRRMESSKDFGVIAMDARSLVDLYLDPDKWVDFFPTVFSDVKKISVERAGLQENRSDSLQMIHEQMFVLSPVVQQREFCLLRYCQKIKSGTWVIVDVSYNFLEGASHVSPTFCWKHPSGCMIEEMPNGLSRVTYVERVEVDDSFSANSLYEDLFKSNLAFGAKRWISTLQRTCERFSFLKEADKIDDALGIGRRSMIMLANKLIKSYCSIFSSRSSNFCRIFKRTNNRVQIAFRDIPCPDEPVGTVIQVASSFWVPASHVRVFSYLNDHSKRSQWDVLCYRSEARKFLQIPTGHHSSNAISILQPMPSREDLMIFQETMLSPVEALIVYAPVDASSMLELATGVVSTTVPILASGFTITPDDPVGRDAPSTSTAKPPLNGSMITAAFQILACTSTPSEELRLNLVSKADAFVCRVVLAIQAVLG</sequence>
<comment type="caution">
    <text evidence="15">The sequence shown here is derived from an EMBL/GenBank/DDBJ whole genome shotgun (WGS) entry which is preliminary data.</text>
</comment>
<keyword evidence="5 9" id="KW-0238">DNA-binding</keyword>
<comment type="subcellular location">
    <subcellularLocation>
        <location evidence="1 9 10">Nucleus</location>
    </subcellularLocation>
</comment>
<dbReference type="GO" id="GO:0008289">
    <property type="term" value="F:lipid binding"/>
    <property type="evidence" value="ECO:0007669"/>
    <property type="project" value="InterPro"/>
</dbReference>
<dbReference type="SUPFAM" id="SSF55961">
    <property type="entry name" value="Bet v1-like"/>
    <property type="match status" value="2"/>
</dbReference>
<dbReference type="Pfam" id="PF00046">
    <property type="entry name" value="Homeodomain"/>
    <property type="match status" value="1"/>
</dbReference>
<dbReference type="EMBL" id="JBDFQZ010000004">
    <property type="protein sequence ID" value="KAK9732954.1"/>
    <property type="molecule type" value="Genomic_DNA"/>
</dbReference>
<evidence type="ECO:0000256" key="12">
    <source>
        <dbReference type="SAM" id="MobiDB-lite"/>
    </source>
</evidence>
<evidence type="ECO:0000256" key="9">
    <source>
        <dbReference type="PROSITE-ProRule" id="PRU00108"/>
    </source>
</evidence>
<feature type="domain" description="Homeobox" evidence="13">
    <location>
        <begin position="30"/>
        <end position="90"/>
    </location>
</feature>
<dbReference type="Gene3D" id="3.30.530.20">
    <property type="match status" value="1"/>
</dbReference>
<dbReference type="InterPro" id="IPR002913">
    <property type="entry name" value="START_lipid-bd_dom"/>
</dbReference>
<feature type="region of interest" description="Disordered" evidence="12">
    <location>
        <begin position="1"/>
        <end position="39"/>
    </location>
</feature>
<dbReference type="Pfam" id="PF25797">
    <property type="entry name" value="PDF2_C"/>
    <property type="match status" value="1"/>
</dbReference>
<dbReference type="PANTHER" id="PTHR45654:SF9">
    <property type="entry name" value="HOMEOBOX-LEUCINE ZIPPER PROTEIN HDG10-RELATED"/>
    <property type="match status" value="1"/>
</dbReference>
<dbReference type="InterPro" id="IPR009057">
    <property type="entry name" value="Homeodomain-like_sf"/>
</dbReference>
<keyword evidence="6 9" id="KW-0371">Homeobox</keyword>
<feature type="domain" description="START" evidence="14">
    <location>
        <begin position="206"/>
        <end position="433"/>
    </location>
</feature>
<dbReference type="SUPFAM" id="SSF46689">
    <property type="entry name" value="Homeodomain-like"/>
    <property type="match status" value="1"/>
</dbReference>
<dbReference type="Gene3D" id="1.10.10.60">
    <property type="entry name" value="Homeodomain-like"/>
    <property type="match status" value="1"/>
</dbReference>
<evidence type="ECO:0000259" key="13">
    <source>
        <dbReference type="PROSITE" id="PS50071"/>
    </source>
</evidence>
<evidence type="ECO:0000256" key="2">
    <source>
        <dbReference type="ARBA" id="ARBA00006789"/>
    </source>
</evidence>
<keyword evidence="16" id="KW-1185">Reference proteome</keyword>
<accession>A0AAW1LEJ2</accession>
<evidence type="ECO:0000256" key="7">
    <source>
        <dbReference type="ARBA" id="ARBA00023163"/>
    </source>
</evidence>
<evidence type="ECO:0000256" key="11">
    <source>
        <dbReference type="SAM" id="Coils"/>
    </source>
</evidence>
<evidence type="ECO:0000256" key="5">
    <source>
        <dbReference type="ARBA" id="ARBA00023125"/>
    </source>
</evidence>
<keyword evidence="7" id="KW-0804">Transcription</keyword>
<dbReference type="SMART" id="SM00234">
    <property type="entry name" value="START"/>
    <property type="match status" value="1"/>
</dbReference>
<gene>
    <name evidence="15" type="ORF">RND81_04G033900</name>
</gene>
<comment type="similarity">
    <text evidence="2">Belongs to the HD-ZIP homeobox family. Class IV subfamily.</text>
</comment>
<evidence type="ECO:0000256" key="1">
    <source>
        <dbReference type="ARBA" id="ARBA00004123"/>
    </source>
</evidence>
<keyword evidence="3" id="KW-0805">Transcription regulation</keyword>
<dbReference type="Pfam" id="PF01852">
    <property type="entry name" value="START"/>
    <property type="match status" value="1"/>
</dbReference>
<feature type="compositionally biased region" description="Polar residues" evidence="12">
    <location>
        <begin position="11"/>
        <end position="21"/>
    </location>
</feature>
<dbReference type="PROSITE" id="PS50848">
    <property type="entry name" value="START"/>
    <property type="match status" value="1"/>
</dbReference>
<evidence type="ECO:0000259" key="14">
    <source>
        <dbReference type="PROSITE" id="PS50848"/>
    </source>
</evidence>
<feature type="coiled-coil region" evidence="11">
    <location>
        <begin position="82"/>
        <end position="109"/>
    </location>
</feature>
<dbReference type="CDD" id="cd08875">
    <property type="entry name" value="START_ArGLABRA2_like"/>
    <property type="match status" value="1"/>
</dbReference>
<evidence type="ECO:0000256" key="10">
    <source>
        <dbReference type="RuleBase" id="RU000682"/>
    </source>
</evidence>
<dbReference type="InterPro" id="IPR057993">
    <property type="entry name" value="HD-Zip_IV_C"/>
</dbReference>
<organism evidence="15 16">
    <name type="scientific">Saponaria officinalis</name>
    <name type="common">Common soapwort</name>
    <name type="synonym">Lychnis saponaria</name>
    <dbReference type="NCBI Taxonomy" id="3572"/>
    <lineage>
        <taxon>Eukaryota</taxon>
        <taxon>Viridiplantae</taxon>
        <taxon>Streptophyta</taxon>
        <taxon>Embryophyta</taxon>
        <taxon>Tracheophyta</taxon>
        <taxon>Spermatophyta</taxon>
        <taxon>Magnoliopsida</taxon>
        <taxon>eudicotyledons</taxon>
        <taxon>Gunneridae</taxon>
        <taxon>Pentapetalae</taxon>
        <taxon>Caryophyllales</taxon>
        <taxon>Caryophyllaceae</taxon>
        <taxon>Caryophylleae</taxon>
        <taxon>Saponaria</taxon>
    </lineage>
</organism>
<dbReference type="GO" id="GO:0003677">
    <property type="term" value="F:DNA binding"/>
    <property type="evidence" value="ECO:0007669"/>
    <property type="project" value="UniProtKB-UniRule"/>
</dbReference>
<evidence type="ECO:0000256" key="4">
    <source>
        <dbReference type="ARBA" id="ARBA00023054"/>
    </source>
</evidence>
<dbReference type="PANTHER" id="PTHR45654">
    <property type="entry name" value="HOMEOBOX-LEUCINE ZIPPER PROTEIN MERISTEM L1"/>
    <property type="match status" value="1"/>
</dbReference>
<name>A0AAW1LEJ2_SAPOF</name>
<keyword evidence="8 9" id="KW-0539">Nucleus</keyword>
<dbReference type="SMART" id="SM00389">
    <property type="entry name" value="HOX"/>
    <property type="match status" value="1"/>
</dbReference>
<dbReference type="InterPro" id="IPR042160">
    <property type="entry name" value="HD-Zip_IV"/>
</dbReference>
<proteinExistence type="inferred from homology"/>
<dbReference type="Proteomes" id="UP001443914">
    <property type="component" value="Unassembled WGS sequence"/>
</dbReference>
<dbReference type="InterPro" id="IPR023393">
    <property type="entry name" value="START-like_dom_sf"/>
</dbReference>
<reference evidence="15" key="1">
    <citation type="submission" date="2024-03" db="EMBL/GenBank/DDBJ databases">
        <title>WGS assembly of Saponaria officinalis var. Norfolk2.</title>
        <authorList>
            <person name="Jenkins J."/>
            <person name="Shu S."/>
            <person name="Grimwood J."/>
            <person name="Barry K."/>
            <person name="Goodstein D."/>
            <person name="Schmutz J."/>
            <person name="Leebens-Mack J."/>
            <person name="Osbourn A."/>
        </authorList>
    </citation>
    <scope>NUCLEOTIDE SEQUENCE [LARGE SCALE GENOMIC DNA]</scope>
    <source>
        <strain evidence="15">JIC</strain>
    </source>
</reference>
<dbReference type="AlphaFoldDB" id="A0AAW1LEJ2"/>
<evidence type="ECO:0000313" key="16">
    <source>
        <dbReference type="Proteomes" id="UP001443914"/>
    </source>
</evidence>
<dbReference type="CDD" id="cd00086">
    <property type="entry name" value="homeodomain"/>
    <property type="match status" value="1"/>
</dbReference>
<feature type="DNA-binding region" description="Homeobox" evidence="9">
    <location>
        <begin position="32"/>
        <end position="91"/>
    </location>
</feature>